<reference evidence="2 3" key="1">
    <citation type="journal article" date="2022" name="G3 (Bethesda)">
        <title>Enemy or ally: a genomic approach to elucidate the lifestyle of Phyllosticta citrichinaensis.</title>
        <authorList>
            <person name="Buijs V.A."/>
            <person name="Groenewald J.Z."/>
            <person name="Haridas S."/>
            <person name="LaButti K.M."/>
            <person name="Lipzen A."/>
            <person name="Martin F.M."/>
            <person name="Barry K."/>
            <person name="Grigoriev I.V."/>
            <person name="Crous P.W."/>
            <person name="Seidl M.F."/>
        </authorList>
    </citation>
    <scope>NUCLEOTIDE SEQUENCE [LARGE SCALE GENOMIC DNA]</scope>
    <source>
        <strain evidence="2 3">CBS 129764</strain>
    </source>
</reference>
<protein>
    <submittedName>
        <fullName evidence="2">Uncharacterized protein</fullName>
    </submittedName>
</protein>
<evidence type="ECO:0000313" key="2">
    <source>
        <dbReference type="EMBL" id="KAK8175234.1"/>
    </source>
</evidence>
<feature type="region of interest" description="Disordered" evidence="1">
    <location>
        <begin position="127"/>
        <end position="185"/>
    </location>
</feature>
<organism evidence="2 3">
    <name type="scientific">Phyllosticta citrichinensis</name>
    <dbReference type="NCBI Taxonomy" id="1130410"/>
    <lineage>
        <taxon>Eukaryota</taxon>
        <taxon>Fungi</taxon>
        <taxon>Dikarya</taxon>
        <taxon>Ascomycota</taxon>
        <taxon>Pezizomycotina</taxon>
        <taxon>Dothideomycetes</taxon>
        <taxon>Dothideomycetes incertae sedis</taxon>
        <taxon>Botryosphaeriales</taxon>
        <taxon>Phyllostictaceae</taxon>
        <taxon>Phyllosticta</taxon>
    </lineage>
</organism>
<gene>
    <name evidence="2" type="ORF">IWX90DRAFT_497042</name>
</gene>
<accession>A0ABR1Y2N3</accession>
<dbReference type="Proteomes" id="UP001456524">
    <property type="component" value="Unassembled WGS sequence"/>
</dbReference>
<feature type="compositionally biased region" description="Low complexity" evidence="1">
    <location>
        <begin position="148"/>
        <end position="170"/>
    </location>
</feature>
<evidence type="ECO:0000256" key="1">
    <source>
        <dbReference type="SAM" id="MobiDB-lite"/>
    </source>
</evidence>
<name>A0ABR1Y2N3_9PEZI</name>
<dbReference type="EMBL" id="JBBWUH010000002">
    <property type="protein sequence ID" value="KAK8175234.1"/>
    <property type="molecule type" value="Genomic_DNA"/>
</dbReference>
<sequence>MVSIRPTAIKRLLPLHSPLFLSSSPLPPRSGSRSVKRFLEAQLWLRSLPLPTGRGAISWALPRNRLIAGSSAKSLYFSHHFGLRSYHFLRVVGRFLRRSFFGAAEGNHLGSGSAIPYKIGTTLPFSSSSLSSPLSTNPQSSKMVKKWSMTSSSASSSGVLPAAPTSPARRPSAKSQESPRHAKELHWASAHEKVRDQLLLQDVFTNTGPRQAPHAMGVVGRGTDWCRTGIDMDSDSRPIDFLLTIFIPL</sequence>
<proteinExistence type="predicted"/>
<evidence type="ECO:0000313" key="3">
    <source>
        <dbReference type="Proteomes" id="UP001456524"/>
    </source>
</evidence>
<comment type="caution">
    <text evidence="2">The sequence shown here is derived from an EMBL/GenBank/DDBJ whole genome shotgun (WGS) entry which is preliminary data.</text>
</comment>
<keyword evidence="3" id="KW-1185">Reference proteome</keyword>
<feature type="compositionally biased region" description="Low complexity" evidence="1">
    <location>
        <begin position="127"/>
        <end position="141"/>
    </location>
</feature>